<dbReference type="InterPro" id="IPR002052">
    <property type="entry name" value="DNA_methylase_N6_adenine_CS"/>
</dbReference>
<dbReference type="Gene3D" id="1.20.1260.30">
    <property type="match status" value="1"/>
</dbReference>
<gene>
    <name evidence="10" type="ORF">KUV50_16635</name>
</gene>
<dbReference type="SUPFAM" id="SSF53335">
    <property type="entry name" value="S-adenosyl-L-methionine-dependent methyltransferases"/>
    <property type="match status" value="1"/>
</dbReference>
<dbReference type="GO" id="GO:0003677">
    <property type="term" value="F:DNA binding"/>
    <property type="evidence" value="ECO:0007669"/>
    <property type="project" value="InterPro"/>
</dbReference>
<dbReference type="PROSITE" id="PS00092">
    <property type="entry name" value="N6_MTASE"/>
    <property type="match status" value="1"/>
</dbReference>
<proteinExistence type="inferred from homology"/>
<dbReference type="Proteomes" id="UP000753961">
    <property type="component" value="Unassembled WGS sequence"/>
</dbReference>
<evidence type="ECO:0000313" key="11">
    <source>
        <dbReference type="Proteomes" id="UP000753961"/>
    </source>
</evidence>
<organism evidence="10 11">
    <name type="scientific">Membranihabitans marinus</name>
    <dbReference type="NCBI Taxonomy" id="1227546"/>
    <lineage>
        <taxon>Bacteria</taxon>
        <taxon>Pseudomonadati</taxon>
        <taxon>Bacteroidota</taxon>
        <taxon>Saprospiria</taxon>
        <taxon>Saprospirales</taxon>
        <taxon>Saprospiraceae</taxon>
        <taxon>Membranihabitans</taxon>
    </lineage>
</organism>
<dbReference type="PRINTS" id="PR00507">
    <property type="entry name" value="N12N6MTFRASE"/>
</dbReference>
<evidence type="ECO:0000256" key="2">
    <source>
        <dbReference type="ARBA" id="ARBA00011900"/>
    </source>
</evidence>
<dbReference type="AlphaFoldDB" id="A0A953HRV3"/>
<comment type="catalytic activity">
    <reaction evidence="7">
        <text>a 2'-deoxyadenosine in DNA + S-adenosyl-L-methionine = an N(6)-methyl-2'-deoxyadenosine in DNA + S-adenosyl-L-homocysteine + H(+)</text>
        <dbReference type="Rhea" id="RHEA:15197"/>
        <dbReference type="Rhea" id="RHEA-COMP:12418"/>
        <dbReference type="Rhea" id="RHEA-COMP:12419"/>
        <dbReference type="ChEBI" id="CHEBI:15378"/>
        <dbReference type="ChEBI" id="CHEBI:57856"/>
        <dbReference type="ChEBI" id="CHEBI:59789"/>
        <dbReference type="ChEBI" id="CHEBI:90615"/>
        <dbReference type="ChEBI" id="CHEBI:90616"/>
        <dbReference type="EC" id="2.1.1.72"/>
    </reaction>
</comment>
<evidence type="ECO:0000256" key="4">
    <source>
        <dbReference type="ARBA" id="ARBA00022679"/>
    </source>
</evidence>
<dbReference type="InterPro" id="IPR051537">
    <property type="entry name" value="DNA_Adenine_Mtase"/>
</dbReference>
<evidence type="ECO:0000256" key="7">
    <source>
        <dbReference type="ARBA" id="ARBA00047942"/>
    </source>
</evidence>
<accession>A0A953HRV3</accession>
<dbReference type="InterPro" id="IPR003356">
    <property type="entry name" value="DNA_methylase_A-5"/>
</dbReference>
<dbReference type="GO" id="GO:0008170">
    <property type="term" value="F:N-methyltransferase activity"/>
    <property type="evidence" value="ECO:0007669"/>
    <property type="project" value="InterPro"/>
</dbReference>
<sequence>MLTGELRNQVDNIWNTFWNNGISNPLTVIEQFTYLIYLKRLDDQQLQKEKETNLLGIPMDDPLYPEKYEALRWSRFKDLDPEKLFDIVSKPQADLDNLSAFEYMKNIGDKGGVYAQYMKDVNFIIPTPRTLSKLVDQIDKLPLDKRDTMGDLYEYMLSKIADAGQNGQFRTPRHIIRMMVHLTDVHQDDVICDPACGTSGFLVAANEYINENHSSWFEEKDFREHHRDHMFYGTEVDSTMLRIGAMNLQLHGISPQLSSKDSLSNSNGDVKDEFSLVLANPPFTGSLDYEDVESSLLQTTKTKKTELLFMSLILRILKKGGRGAVIVPDGVVFGSSRAHKSLRKTLVEDHQLQGVISMPSGVFKPYAGVSTAILLFTKTGKGGTGNVWFYDMKADGYSLDDKRNPLIEHDELEQCFSAPEEAAKTVEDKCDIPLIIRDWQAIRHDLQSELSDGDAFTDRTAKSFLVPKSEIVENDYDLSINRYKEIVYEEIEYDPPAVLIDKIKQLDEERNAALRELEGMLG</sequence>
<feature type="domain" description="N6 adenine-specific DNA methyltransferase N-terminal" evidence="9">
    <location>
        <begin position="6"/>
        <end position="138"/>
    </location>
</feature>
<evidence type="ECO:0000256" key="5">
    <source>
        <dbReference type="ARBA" id="ARBA00022691"/>
    </source>
</evidence>
<dbReference type="InterPro" id="IPR038333">
    <property type="entry name" value="T1MK-like_N_sf"/>
</dbReference>
<keyword evidence="5" id="KW-0949">S-adenosyl-L-methionine</keyword>
<keyword evidence="4" id="KW-0808">Transferase</keyword>
<comment type="similarity">
    <text evidence="1">Belongs to the N(4)/N(6)-methyltransferase family.</text>
</comment>
<evidence type="ECO:0000256" key="1">
    <source>
        <dbReference type="ARBA" id="ARBA00006594"/>
    </source>
</evidence>
<keyword evidence="11" id="KW-1185">Reference proteome</keyword>
<dbReference type="GO" id="GO:0009007">
    <property type="term" value="F:site-specific DNA-methyltransferase (adenine-specific) activity"/>
    <property type="evidence" value="ECO:0007669"/>
    <property type="project" value="UniProtKB-EC"/>
</dbReference>
<evidence type="ECO:0000256" key="6">
    <source>
        <dbReference type="ARBA" id="ARBA00022747"/>
    </source>
</evidence>
<feature type="domain" description="DNA methylase adenine-specific" evidence="8">
    <location>
        <begin position="145"/>
        <end position="485"/>
    </location>
</feature>
<dbReference type="EC" id="2.1.1.72" evidence="2"/>
<evidence type="ECO:0000259" key="9">
    <source>
        <dbReference type="Pfam" id="PF12161"/>
    </source>
</evidence>
<protein>
    <recommendedName>
        <fullName evidence="2">site-specific DNA-methyltransferase (adenine-specific)</fullName>
        <ecNumber evidence="2">2.1.1.72</ecNumber>
    </recommendedName>
</protein>
<dbReference type="PANTHER" id="PTHR42933:SF3">
    <property type="entry name" value="TYPE I RESTRICTION ENZYME MJAVIII METHYLASE SUBUNIT"/>
    <property type="match status" value="1"/>
</dbReference>
<dbReference type="InterPro" id="IPR029063">
    <property type="entry name" value="SAM-dependent_MTases_sf"/>
</dbReference>
<keyword evidence="6" id="KW-0680">Restriction system</keyword>
<evidence type="ECO:0000256" key="3">
    <source>
        <dbReference type="ARBA" id="ARBA00022603"/>
    </source>
</evidence>
<keyword evidence="3" id="KW-0489">Methyltransferase</keyword>
<evidence type="ECO:0000259" key="8">
    <source>
        <dbReference type="Pfam" id="PF02384"/>
    </source>
</evidence>
<dbReference type="EMBL" id="JAHVHU010000018">
    <property type="protein sequence ID" value="MBY5959783.1"/>
    <property type="molecule type" value="Genomic_DNA"/>
</dbReference>
<reference evidence="10" key="1">
    <citation type="submission" date="2021-06" db="EMBL/GenBank/DDBJ databases">
        <title>44 bacteria genomes isolated from Dapeng, Shenzhen.</title>
        <authorList>
            <person name="Zheng W."/>
            <person name="Yu S."/>
            <person name="Huang Y."/>
        </authorList>
    </citation>
    <scope>NUCLEOTIDE SEQUENCE</scope>
    <source>
        <strain evidence="10">DP5N28-2</strain>
    </source>
</reference>
<comment type="caution">
    <text evidence="10">The sequence shown here is derived from an EMBL/GenBank/DDBJ whole genome shotgun (WGS) entry which is preliminary data.</text>
</comment>
<dbReference type="Pfam" id="PF12161">
    <property type="entry name" value="HsdM_N"/>
    <property type="match status" value="1"/>
</dbReference>
<dbReference type="Pfam" id="PF02384">
    <property type="entry name" value="N6_Mtase"/>
    <property type="match status" value="1"/>
</dbReference>
<dbReference type="RefSeq" id="WP_222581321.1">
    <property type="nucleotide sequence ID" value="NZ_JAHVHU010000018.1"/>
</dbReference>
<dbReference type="InterPro" id="IPR022749">
    <property type="entry name" value="D12N6_MeTrfase_N"/>
</dbReference>
<dbReference type="Gene3D" id="3.40.50.150">
    <property type="entry name" value="Vaccinia Virus protein VP39"/>
    <property type="match status" value="1"/>
</dbReference>
<dbReference type="PANTHER" id="PTHR42933">
    <property type="entry name" value="SLR6095 PROTEIN"/>
    <property type="match status" value="1"/>
</dbReference>
<dbReference type="GO" id="GO:0009307">
    <property type="term" value="P:DNA restriction-modification system"/>
    <property type="evidence" value="ECO:0007669"/>
    <property type="project" value="UniProtKB-KW"/>
</dbReference>
<evidence type="ECO:0000313" key="10">
    <source>
        <dbReference type="EMBL" id="MBY5959783.1"/>
    </source>
</evidence>
<name>A0A953HRV3_9BACT</name>
<dbReference type="GO" id="GO:0032259">
    <property type="term" value="P:methylation"/>
    <property type="evidence" value="ECO:0007669"/>
    <property type="project" value="UniProtKB-KW"/>
</dbReference>